<evidence type="ECO:0000313" key="11">
    <source>
        <dbReference type="EMBL" id="CUA94380.1"/>
    </source>
</evidence>
<dbReference type="InterPro" id="IPR007387">
    <property type="entry name" value="TRAP_DctQ"/>
</dbReference>
<evidence type="ECO:0000259" key="10">
    <source>
        <dbReference type="Pfam" id="PF04290"/>
    </source>
</evidence>
<feature type="transmembrane region" description="Helical" evidence="9">
    <location>
        <begin position="91"/>
        <end position="113"/>
    </location>
</feature>
<evidence type="ECO:0000256" key="7">
    <source>
        <dbReference type="ARBA" id="ARBA00023136"/>
    </source>
</evidence>
<evidence type="ECO:0000256" key="6">
    <source>
        <dbReference type="ARBA" id="ARBA00022989"/>
    </source>
</evidence>
<dbReference type="PANTHER" id="PTHR35011:SF4">
    <property type="entry name" value="SLL1102 PROTEIN"/>
    <property type="match status" value="1"/>
</dbReference>
<evidence type="ECO:0000256" key="2">
    <source>
        <dbReference type="ARBA" id="ARBA00022448"/>
    </source>
</evidence>
<comment type="subunit">
    <text evidence="9">The complex comprises the extracytoplasmic solute receptor protein and the two transmembrane proteins.</text>
</comment>
<dbReference type="InterPro" id="IPR055348">
    <property type="entry name" value="DctQ"/>
</dbReference>
<keyword evidence="4 9" id="KW-0997">Cell inner membrane</keyword>
<comment type="function">
    <text evidence="9">Part of the tripartite ATP-independent periplasmic (TRAP) transport system.</text>
</comment>
<keyword evidence="2 9" id="KW-0813">Transport</keyword>
<dbReference type="Proteomes" id="UP000183900">
    <property type="component" value="Unassembled WGS sequence"/>
</dbReference>
<reference evidence="12" key="1">
    <citation type="submission" date="2015-08" db="EMBL/GenBank/DDBJ databases">
        <authorList>
            <person name="Varghese N."/>
        </authorList>
    </citation>
    <scope>NUCLEOTIDE SEQUENCE [LARGE SCALE GENOMIC DNA]</scope>
    <source>
        <strain evidence="12">DSM 23407</strain>
    </source>
</reference>
<evidence type="ECO:0000256" key="8">
    <source>
        <dbReference type="ARBA" id="ARBA00038436"/>
    </source>
</evidence>
<feature type="domain" description="Tripartite ATP-independent periplasmic transporters DctQ component" evidence="10">
    <location>
        <begin position="30"/>
        <end position="191"/>
    </location>
</feature>
<dbReference type="EMBL" id="CYHE01000003">
    <property type="protein sequence ID" value="CUA94380.1"/>
    <property type="molecule type" value="Genomic_DNA"/>
</dbReference>
<keyword evidence="6 9" id="KW-1133">Transmembrane helix</keyword>
<keyword evidence="3" id="KW-1003">Cell membrane</keyword>
<proteinExistence type="inferred from homology"/>
<evidence type="ECO:0000256" key="5">
    <source>
        <dbReference type="ARBA" id="ARBA00022692"/>
    </source>
</evidence>
<dbReference type="GO" id="GO:0022857">
    <property type="term" value="F:transmembrane transporter activity"/>
    <property type="evidence" value="ECO:0007669"/>
    <property type="project" value="UniProtKB-UniRule"/>
</dbReference>
<accession>A0A0K6HTX5</accession>
<evidence type="ECO:0000256" key="4">
    <source>
        <dbReference type="ARBA" id="ARBA00022519"/>
    </source>
</evidence>
<dbReference type="OrthoDB" id="9794346at2"/>
<protein>
    <recommendedName>
        <fullName evidence="9">TRAP transporter small permease protein</fullName>
    </recommendedName>
</protein>
<name>A0A0K6HTX5_9HYPH</name>
<feature type="transmembrane region" description="Helical" evidence="9">
    <location>
        <begin position="21"/>
        <end position="39"/>
    </location>
</feature>
<sequence>MPRAALAYIRWVDGFNRGLGRLVMYGLFILMAILLWSSISKTFFQPSLWTLEAAQFAMAAYYVLGGPYALQAGGSVRMDLFYADWSLKKKAWFDAFTVFLLIFYLGVLFYGAMGSAAYSLGYFGTQPFHFFGDLIYAYVTGGSEAAGKVLGFLERSRSAWRPELWPIKFVMCFGFLLMLLQAFSEFLKDVARIRGEEI</sequence>
<comment type="subcellular location">
    <subcellularLocation>
        <location evidence="1 9">Cell inner membrane</location>
        <topology evidence="1 9">Multi-pass membrane protein</topology>
    </subcellularLocation>
</comment>
<keyword evidence="5 9" id="KW-0812">Transmembrane</keyword>
<dbReference type="Pfam" id="PF04290">
    <property type="entry name" value="DctQ"/>
    <property type="match status" value="1"/>
</dbReference>
<comment type="similarity">
    <text evidence="8 9">Belongs to the TRAP transporter small permease family.</text>
</comment>
<evidence type="ECO:0000256" key="1">
    <source>
        <dbReference type="ARBA" id="ARBA00004429"/>
    </source>
</evidence>
<dbReference type="GO" id="GO:0005886">
    <property type="term" value="C:plasma membrane"/>
    <property type="evidence" value="ECO:0007669"/>
    <property type="project" value="UniProtKB-SubCell"/>
</dbReference>
<keyword evidence="7 9" id="KW-0472">Membrane</keyword>
<dbReference type="RefSeq" id="WP_055454982.1">
    <property type="nucleotide sequence ID" value="NZ_CYHE01000003.1"/>
</dbReference>
<feature type="transmembrane region" description="Helical" evidence="9">
    <location>
        <begin position="165"/>
        <end position="184"/>
    </location>
</feature>
<feature type="transmembrane region" description="Helical" evidence="9">
    <location>
        <begin position="51"/>
        <end position="70"/>
    </location>
</feature>
<gene>
    <name evidence="11" type="ORF">Ga0061067_103153</name>
</gene>
<dbReference type="AlphaFoldDB" id="A0A0K6HTX5"/>
<evidence type="ECO:0000256" key="3">
    <source>
        <dbReference type="ARBA" id="ARBA00022475"/>
    </source>
</evidence>
<evidence type="ECO:0000256" key="9">
    <source>
        <dbReference type="RuleBase" id="RU369079"/>
    </source>
</evidence>
<organism evidence="11 12">
    <name type="scientific">Pannonibacter indicus</name>
    <dbReference type="NCBI Taxonomy" id="466044"/>
    <lineage>
        <taxon>Bacteria</taxon>
        <taxon>Pseudomonadati</taxon>
        <taxon>Pseudomonadota</taxon>
        <taxon>Alphaproteobacteria</taxon>
        <taxon>Hyphomicrobiales</taxon>
        <taxon>Stappiaceae</taxon>
        <taxon>Pannonibacter</taxon>
    </lineage>
</organism>
<evidence type="ECO:0000313" key="12">
    <source>
        <dbReference type="Proteomes" id="UP000183900"/>
    </source>
</evidence>
<dbReference type="PANTHER" id="PTHR35011">
    <property type="entry name" value="2,3-DIKETO-L-GULONATE TRAP TRANSPORTER SMALL PERMEASE PROTEIN YIAM"/>
    <property type="match status" value="1"/>
</dbReference>
<keyword evidence="12" id="KW-1185">Reference proteome</keyword>